<name>A0AAD5WQZ2_9PEZI</name>
<keyword evidence="2" id="KW-1185">Reference proteome</keyword>
<dbReference type="Proteomes" id="UP001201980">
    <property type="component" value="Unassembled WGS sequence"/>
</dbReference>
<dbReference type="AlphaFoldDB" id="A0AAD5WQZ2"/>
<gene>
    <name evidence="1" type="ORF">MKZ38_005465</name>
</gene>
<proteinExistence type="predicted"/>
<sequence length="559" mass="62424">MQFDEKCTAGDVNLEFSSVIRMYLKHCKDYQNYVIEIITYSETMGSSEATTTTDSEEGETTVVVQASGGNTTTITLQTLARTTLSDRKISPRYRYFHPRLALLLSLTVSTSTIVTPYGIAQLPIKPRIEVLSNHSTPKELFNAISSSPVLLHVLKRIIFPSSLDVKQRQTLTGLARIFNLSDYFAHLCFTKGMKAHIVSFPSPDCENEVFAAMDSLHETVRLELDILSGLLPTSEPTYNALPLLVWHKAVAFTPDISRGCGAIPPSATELIRLRRGILVLEVLCLLLAGRSSIQHPGTQFEDTTVFDFLTGLEPHHFEELRCASNFMLDLARMSARLLLVHVVDVLTRHATPGPVRGKSREARSKLPVPQPAMNVSGITKPLAHVYCGMGIAPVRAAIADPRRHMGGNSRIGDFDTYHTNAGTRSRRQNCSKHSPIPYGMPQPSKAAPTFLNLEFNNSTWTMERARPSAFATFGHVFWDRKRLKQMGFLRGQYEMLRDAVRGDDDDGGRAVQPSTMHRRCGRQWRHEHVPGGWCWMEGFKGRAWSPGCHESAMRAKMEG</sequence>
<comment type="caution">
    <text evidence="1">The sequence shown here is derived from an EMBL/GenBank/DDBJ whole genome shotgun (WGS) entry which is preliminary data.</text>
</comment>
<organism evidence="1 2">
    <name type="scientific">Zalerion maritima</name>
    <dbReference type="NCBI Taxonomy" id="339359"/>
    <lineage>
        <taxon>Eukaryota</taxon>
        <taxon>Fungi</taxon>
        <taxon>Dikarya</taxon>
        <taxon>Ascomycota</taxon>
        <taxon>Pezizomycotina</taxon>
        <taxon>Sordariomycetes</taxon>
        <taxon>Lulworthiomycetidae</taxon>
        <taxon>Lulworthiales</taxon>
        <taxon>Lulworthiaceae</taxon>
        <taxon>Zalerion</taxon>
    </lineage>
</organism>
<dbReference type="EMBL" id="JAKWBI020000328">
    <property type="protein sequence ID" value="KAJ2896512.1"/>
    <property type="molecule type" value="Genomic_DNA"/>
</dbReference>
<accession>A0AAD5WQZ2</accession>
<evidence type="ECO:0000313" key="2">
    <source>
        <dbReference type="Proteomes" id="UP001201980"/>
    </source>
</evidence>
<evidence type="ECO:0000313" key="1">
    <source>
        <dbReference type="EMBL" id="KAJ2896512.1"/>
    </source>
</evidence>
<reference evidence="1" key="1">
    <citation type="submission" date="2022-07" db="EMBL/GenBank/DDBJ databases">
        <title>Draft genome sequence of Zalerion maritima ATCC 34329, a (micro)plastics degrading marine fungus.</title>
        <authorList>
            <person name="Paco A."/>
            <person name="Goncalves M.F.M."/>
            <person name="Rocha-Santos T.A.P."/>
            <person name="Alves A."/>
        </authorList>
    </citation>
    <scope>NUCLEOTIDE SEQUENCE</scope>
    <source>
        <strain evidence="1">ATCC 34329</strain>
    </source>
</reference>
<protein>
    <submittedName>
        <fullName evidence="1">Uncharacterized protein</fullName>
    </submittedName>
</protein>